<dbReference type="Proteomes" id="UP000093482">
    <property type="component" value="Unassembled WGS sequence"/>
</dbReference>
<evidence type="ECO:0000313" key="3">
    <source>
        <dbReference type="Proteomes" id="UP000093482"/>
    </source>
</evidence>
<organism evidence="2 3">
    <name type="scientific">Caryophanon latum</name>
    <dbReference type="NCBI Taxonomy" id="33977"/>
    <lineage>
        <taxon>Bacteria</taxon>
        <taxon>Bacillati</taxon>
        <taxon>Bacillota</taxon>
        <taxon>Bacilli</taxon>
        <taxon>Bacillales</taxon>
        <taxon>Caryophanaceae</taxon>
        <taxon>Caryophanon</taxon>
    </lineage>
</organism>
<evidence type="ECO:0000256" key="1">
    <source>
        <dbReference type="SAM" id="Phobius"/>
    </source>
</evidence>
<sequence>MTITLTHQVQSLREKLMKYVQACVEKQQVDTEAAQYFLEELRALPTMPRYTLTGLSQVGKTAIVDVLLGKVAANCVDGTYFIHENVHMLYPQNTFLHDLDYLEELILHVSEPHVIDEQSDTILWVTQYGNIGSEQEVKQLEAYTAAGKRIIGLVNMIDIHDQLVDEPLQQHIDEQLKPISPFLAHVFPISASYAQAAQEFYDDDLYQRSGFLQLEAFLENNEAFYTEQMKQCWELFTPFIEYIEALMKTAYKDIAPLIAKFELSIQHVVDAQDEELVRLINMPLEQYVPAFDGDIASYMQHDDFFQSSMRDLVLQAETLFLTPATMQELEDLMIVLLHDEEEALPQYHVYYTMKKLYLAFSEQVEELARENKRQALRAWQQAQTFTFMQHDDITAYREAYEFHVTFIDKLSKLFEQPLPITLQDVELTLEENVPAVVMDSHYALPFTLEALISAYLGEHITSFFDETEQHLEATESVIREMTQIVDSAICDKEMMVQFQERLEQTETINELLLLFDDKFDEQETMDQRFELFHELIENYRMIEAKMDVYDEQAQQTLTQHEEAYAAIIAAYRHYALLTNHDKQELRAIAQDYDGIQAFRQQQYEELDRAYRELDEQATEHKQILIHQYDHYMKRYKEQMDQREYVMSEWRTALEERQEMLVKRDRLRILQNSKLVVEHVEQPALRALEQRIELLLLRIEQLYDYDLPALPTYDAALYNITPIKEATLPVEYEVKQFTQIETIPVKYDKMPYRGLIISGCSVATAAVLFGLIYGVLFLLGMVETPLHEVLFNSL</sequence>
<keyword evidence="1" id="KW-0472">Membrane</keyword>
<dbReference type="RefSeq" id="WP_066464965.1">
    <property type="nucleotide sequence ID" value="NZ_MATO01000038.1"/>
</dbReference>
<comment type="caution">
    <text evidence="2">The sequence shown here is derived from an EMBL/GenBank/DDBJ whole genome shotgun (WGS) entry which is preliminary data.</text>
</comment>
<gene>
    <name evidence="2" type="ORF">A6K76_12070</name>
</gene>
<dbReference type="Gene3D" id="3.40.50.300">
    <property type="entry name" value="P-loop containing nucleotide triphosphate hydrolases"/>
    <property type="match status" value="1"/>
</dbReference>
<dbReference type="AlphaFoldDB" id="A0A1C0YT58"/>
<keyword evidence="3" id="KW-1185">Reference proteome</keyword>
<dbReference type="SUPFAM" id="SSF52540">
    <property type="entry name" value="P-loop containing nucleoside triphosphate hydrolases"/>
    <property type="match status" value="1"/>
</dbReference>
<accession>A0A1C0YT58</accession>
<evidence type="ECO:0000313" key="2">
    <source>
        <dbReference type="EMBL" id="OCS90334.1"/>
    </source>
</evidence>
<dbReference type="InterPro" id="IPR027417">
    <property type="entry name" value="P-loop_NTPase"/>
</dbReference>
<keyword evidence="1" id="KW-0812">Transmembrane</keyword>
<reference evidence="2 3" key="1">
    <citation type="submission" date="2016-07" db="EMBL/GenBank/DDBJ databases">
        <title>Caryophanon latum genome sequencing.</title>
        <authorList>
            <person name="Verma A."/>
            <person name="Pal Y."/>
            <person name="Krishnamurthi S."/>
        </authorList>
    </citation>
    <scope>NUCLEOTIDE SEQUENCE [LARGE SCALE GENOMIC DNA]</scope>
    <source>
        <strain evidence="2 3">DSM 14151</strain>
    </source>
</reference>
<keyword evidence="1" id="KW-1133">Transmembrane helix</keyword>
<name>A0A1C0YT58_9BACL</name>
<dbReference type="EMBL" id="MATO01000038">
    <property type="protein sequence ID" value="OCS90334.1"/>
    <property type="molecule type" value="Genomic_DNA"/>
</dbReference>
<protein>
    <submittedName>
        <fullName evidence="2">Uncharacterized protein</fullName>
    </submittedName>
</protein>
<proteinExistence type="predicted"/>
<feature type="transmembrane region" description="Helical" evidence="1">
    <location>
        <begin position="754"/>
        <end position="778"/>
    </location>
</feature>
<dbReference type="OrthoDB" id="9817341at2"/>